<feature type="region of interest" description="Disordered" evidence="1">
    <location>
        <begin position="79"/>
        <end position="131"/>
    </location>
</feature>
<feature type="signal peptide" evidence="2">
    <location>
        <begin position="1"/>
        <end position="19"/>
    </location>
</feature>
<protein>
    <submittedName>
        <fullName evidence="3">Uncharacterized protein</fullName>
    </submittedName>
</protein>
<feature type="compositionally biased region" description="Basic and acidic residues" evidence="1">
    <location>
        <begin position="50"/>
        <end position="59"/>
    </location>
</feature>
<evidence type="ECO:0000256" key="2">
    <source>
        <dbReference type="SAM" id="SignalP"/>
    </source>
</evidence>
<evidence type="ECO:0000256" key="1">
    <source>
        <dbReference type="SAM" id="MobiDB-lite"/>
    </source>
</evidence>
<comment type="caution">
    <text evidence="3">The sequence shown here is derived from an EMBL/GenBank/DDBJ whole genome shotgun (WGS) entry which is preliminary data.</text>
</comment>
<keyword evidence="4" id="KW-1185">Reference proteome</keyword>
<feature type="compositionally biased region" description="Polar residues" evidence="1">
    <location>
        <begin position="115"/>
        <end position="131"/>
    </location>
</feature>
<dbReference type="Proteomes" id="UP000070328">
    <property type="component" value="Unassembled WGS sequence"/>
</dbReference>
<reference evidence="3 4" key="1">
    <citation type="submission" date="2014-02" db="EMBL/GenBank/DDBJ databases">
        <title>The genome sequence of Colletotrichum simmondsii CBS122122.</title>
        <authorList>
            <person name="Baroncelli R."/>
            <person name="Thon M.R."/>
        </authorList>
    </citation>
    <scope>NUCLEOTIDE SEQUENCE [LARGE SCALE GENOMIC DNA]</scope>
    <source>
        <strain evidence="3 4">CBS122122</strain>
    </source>
</reference>
<feature type="region of interest" description="Disordered" evidence="1">
    <location>
        <begin position="38"/>
        <end position="59"/>
    </location>
</feature>
<organism evidence="3 4">
    <name type="scientific">Colletotrichum simmondsii</name>
    <dbReference type="NCBI Taxonomy" id="703756"/>
    <lineage>
        <taxon>Eukaryota</taxon>
        <taxon>Fungi</taxon>
        <taxon>Dikarya</taxon>
        <taxon>Ascomycota</taxon>
        <taxon>Pezizomycotina</taxon>
        <taxon>Sordariomycetes</taxon>
        <taxon>Hypocreomycetidae</taxon>
        <taxon>Glomerellales</taxon>
        <taxon>Glomerellaceae</taxon>
        <taxon>Colletotrichum</taxon>
        <taxon>Colletotrichum acutatum species complex</taxon>
    </lineage>
</organism>
<name>A0A135T885_9PEZI</name>
<sequence>MQPAALFGILLLLSSQAQAAPSSLHSHLQRHRERAATHAHLSHQHAKLNKKVEQVEPEPEAMKTFRDIVPLFQNLIATEKPSSPSPYVESTLTPPPSPKHNDAASDHVDSDSEDSQQLRVVRTNSAREQQTLPDRAKLAAMGRGQSRVRSVADIVDSRHADSAMRLLRAHAVVKHNRFQREI</sequence>
<feature type="compositionally biased region" description="Basic and acidic residues" evidence="1">
    <location>
        <begin position="99"/>
        <end position="110"/>
    </location>
</feature>
<dbReference type="AlphaFoldDB" id="A0A135T885"/>
<feature type="compositionally biased region" description="Basic residues" evidence="1">
    <location>
        <begin position="40"/>
        <end position="49"/>
    </location>
</feature>
<feature type="chain" id="PRO_5007803387" evidence="2">
    <location>
        <begin position="20"/>
        <end position="182"/>
    </location>
</feature>
<gene>
    <name evidence="3" type="ORF">CSIM01_13276</name>
</gene>
<evidence type="ECO:0000313" key="4">
    <source>
        <dbReference type="Proteomes" id="UP000070328"/>
    </source>
</evidence>
<dbReference type="OrthoDB" id="4839838at2759"/>
<dbReference type="EMBL" id="JFBX01000251">
    <property type="protein sequence ID" value="KXH44381.1"/>
    <property type="molecule type" value="Genomic_DNA"/>
</dbReference>
<evidence type="ECO:0000313" key="3">
    <source>
        <dbReference type="EMBL" id="KXH44381.1"/>
    </source>
</evidence>
<keyword evidence="2" id="KW-0732">Signal</keyword>
<accession>A0A135T885</accession>
<proteinExistence type="predicted"/>